<gene>
    <name evidence="1" type="ORF">GM540_04390</name>
</gene>
<evidence type="ECO:0000313" key="2">
    <source>
        <dbReference type="Proteomes" id="UP000483094"/>
    </source>
</evidence>
<protein>
    <submittedName>
        <fullName evidence="1">ABC transporter permease</fullName>
    </submittedName>
</protein>
<organism evidence="1 2">
    <name type="scientific">Streptococcus pneumoniae</name>
    <dbReference type="NCBI Taxonomy" id="1313"/>
    <lineage>
        <taxon>Bacteria</taxon>
        <taxon>Bacillati</taxon>
        <taxon>Bacillota</taxon>
        <taxon>Bacilli</taxon>
        <taxon>Lactobacillales</taxon>
        <taxon>Streptococcaceae</taxon>
        <taxon>Streptococcus</taxon>
    </lineage>
</organism>
<dbReference type="Proteomes" id="UP000483094">
    <property type="component" value="Unassembled WGS sequence"/>
</dbReference>
<reference evidence="1 2" key="1">
    <citation type="submission" date="2019-11" db="EMBL/GenBank/DDBJ databases">
        <title>Growth characteristics of pneumococcus vary with the chemical composition of the capsule and with environmental conditions.</title>
        <authorList>
            <person name="Tothpal A."/>
            <person name="Desobry K."/>
            <person name="Joshi S."/>
            <person name="Wyllie A.L."/>
            <person name="Weinberger D.M."/>
        </authorList>
    </citation>
    <scope>NUCLEOTIDE SEQUENCE [LARGE SCALE GENOMIC DNA]</scope>
    <source>
        <strain evidence="2">pnumococcus19F</strain>
    </source>
</reference>
<sequence length="24" mass="2886">MLHNAFAYVTRKFFKSIVIFLIIL</sequence>
<comment type="caution">
    <text evidence="1">The sequence shown here is derived from an EMBL/GenBank/DDBJ whole genome shotgun (WGS) entry which is preliminary data.</text>
</comment>
<evidence type="ECO:0000313" key="1">
    <source>
        <dbReference type="EMBL" id="MTV73247.1"/>
    </source>
</evidence>
<accession>A0A6G2D9M2</accession>
<feature type="non-terminal residue" evidence="1">
    <location>
        <position position="24"/>
    </location>
</feature>
<proteinExistence type="predicted"/>
<name>A0A6G2D9M2_STREE</name>
<dbReference type="EMBL" id="WNHQ01000288">
    <property type="protein sequence ID" value="MTV73247.1"/>
    <property type="molecule type" value="Genomic_DNA"/>
</dbReference>
<dbReference type="AlphaFoldDB" id="A0A6G2D9M2"/>